<dbReference type="PANTHER" id="PTHR35205">
    <property type="entry name" value="NB-ARC AND TPR DOMAIN PROTEIN"/>
    <property type="match status" value="1"/>
</dbReference>
<feature type="domain" description="DUF7779" evidence="3">
    <location>
        <begin position="572"/>
        <end position="649"/>
    </location>
</feature>
<gene>
    <name evidence="4" type="ORF">B0T17DRAFT_407350</name>
</gene>
<evidence type="ECO:0000259" key="3">
    <source>
        <dbReference type="Pfam" id="PF25000"/>
    </source>
</evidence>
<keyword evidence="5" id="KW-1185">Reference proteome</keyword>
<dbReference type="InterPro" id="IPR011990">
    <property type="entry name" value="TPR-like_helical_dom_sf"/>
</dbReference>
<dbReference type="PANTHER" id="PTHR35205:SF1">
    <property type="entry name" value="ZU5 DOMAIN-CONTAINING PROTEIN"/>
    <property type="match status" value="1"/>
</dbReference>
<feature type="region of interest" description="Disordered" evidence="1">
    <location>
        <begin position="461"/>
        <end position="483"/>
    </location>
</feature>
<dbReference type="SUPFAM" id="SSF52540">
    <property type="entry name" value="P-loop containing nucleoside triphosphate hydrolases"/>
    <property type="match status" value="1"/>
</dbReference>
<comment type="caution">
    <text evidence="4">The sequence shown here is derived from an EMBL/GenBank/DDBJ whole genome shotgun (WGS) entry which is preliminary data.</text>
</comment>
<reference evidence="4" key="1">
    <citation type="submission" date="2023-06" db="EMBL/GenBank/DDBJ databases">
        <title>Genome-scale phylogeny and comparative genomics of the fungal order Sordariales.</title>
        <authorList>
            <consortium name="Lawrence Berkeley National Laboratory"/>
            <person name="Hensen N."/>
            <person name="Bonometti L."/>
            <person name="Westerberg I."/>
            <person name="Brannstrom I.O."/>
            <person name="Guillou S."/>
            <person name="Cros-Aarteil S."/>
            <person name="Calhoun S."/>
            <person name="Haridas S."/>
            <person name="Kuo A."/>
            <person name="Mondo S."/>
            <person name="Pangilinan J."/>
            <person name="Riley R."/>
            <person name="LaButti K."/>
            <person name="Andreopoulos B."/>
            <person name="Lipzen A."/>
            <person name="Chen C."/>
            <person name="Yanf M."/>
            <person name="Daum C."/>
            <person name="Ng V."/>
            <person name="Clum A."/>
            <person name="Steindorff A."/>
            <person name="Ohm R."/>
            <person name="Martin F."/>
            <person name="Silar P."/>
            <person name="Natvig D."/>
            <person name="Lalanne C."/>
            <person name="Gautier V."/>
            <person name="Ament-velasquez S.L."/>
            <person name="Kruys A."/>
            <person name="Hutchinson M.I."/>
            <person name="Powell A.J."/>
            <person name="Barry K."/>
            <person name="Miller A.N."/>
            <person name="Grigoriev I.V."/>
            <person name="Debuchy R."/>
            <person name="Gladieux P."/>
            <person name="Thoren M.H."/>
            <person name="Johannesson H."/>
        </authorList>
    </citation>
    <scope>NUCLEOTIDE SEQUENCE</scope>
    <source>
        <strain evidence="4">SMH3391-2</strain>
    </source>
</reference>
<dbReference type="AlphaFoldDB" id="A0AA39WAQ3"/>
<dbReference type="Proteomes" id="UP001174934">
    <property type="component" value="Unassembled WGS sequence"/>
</dbReference>
<dbReference type="GO" id="GO:0043531">
    <property type="term" value="F:ADP binding"/>
    <property type="evidence" value="ECO:0007669"/>
    <property type="project" value="InterPro"/>
</dbReference>
<evidence type="ECO:0000313" key="5">
    <source>
        <dbReference type="Proteomes" id="UP001174934"/>
    </source>
</evidence>
<dbReference type="InterPro" id="IPR002182">
    <property type="entry name" value="NB-ARC"/>
</dbReference>
<feature type="domain" description="NB-ARC" evidence="2">
    <location>
        <begin position="311"/>
        <end position="446"/>
    </location>
</feature>
<dbReference type="SUPFAM" id="SSF48452">
    <property type="entry name" value="TPR-like"/>
    <property type="match status" value="1"/>
</dbReference>
<evidence type="ECO:0000259" key="2">
    <source>
        <dbReference type="Pfam" id="PF00931"/>
    </source>
</evidence>
<feature type="region of interest" description="Disordered" evidence="1">
    <location>
        <begin position="23"/>
        <end position="46"/>
    </location>
</feature>
<proteinExistence type="predicted"/>
<dbReference type="InterPro" id="IPR056681">
    <property type="entry name" value="DUF7779"/>
</dbReference>
<dbReference type="Pfam" id="PF25000">
    <property type="entry name" value="DUF7779"/>
    <property type="match status" value="1"/>
</dbReference>
<dbReference type="Gene3D" id="3.40.50.300">
    <property type="entry name" value="P-loop containing nucleotide triphosphate hydrolases"/>
    <property type="match status" value="1"/>
</dbReference>
<evidence type="ECO:0000256" key="1">
    <source>
        <dbReference type="SAM" id="MobiDB-lite"/>
    </source>
</evidence>
<dbReference type="SMART" id="SM00028">
    <property type="entry name" value="TPR"/>
    <property type="match status" value="4"/>
</dbReference>
<dbReference type="InterPro" id="IPR027417">
    <property type="entry name" value="P-loop_NTPase"/>
</dbReference>
<protein>
    <recommendedName>
        <fullName evidence="6">NB-ARC domain-containing protein</fullName>
    </recommendedName>
</protein>
<evidence type="ECO:0000313" key="4">
    <source>
        <dbReference type="EMBL" id="KAK0612447.1"/>
    </source>
</evidence>
<dbReference type="EMBL" id="JAULSR010000009">
    <property type="protein sequence ID" value="KAK0612447.1"/>
    <property type="molecule type" value="Genomic_DNA"/>
</dbReference>
<organism evidence="4 5">
    <name type="scientific">Bombardia bombarda</name>
    <dbReference type="NCBI Taxonomy" id="252184"/>
    <lineage>
        <taxon>Eukaryota</taxon>
        <taxon>Fungi</taxon>
        <taxon>Dikarya</taxon>
        <taxon>Ascomycota</taxon>
        <taxon>Pezizomycotina</taxon>
        <taxon>Sordariomycetes</taxon>
        <taxon>Sordariomycetidae</taxon>
        <taxon>Sordariales</taxon>
        <taxon>Lasiosphaeriaceae</taxon>
        <taxon>Bombardia</taxon>
    </lineage>
</organism>
<dbReference type="Pfam" id="PF00931">
    <property type="entry name" value="NB-ARC"/>
    <property type="match status" value="1"/>
</dbReference>
<name>A0AA39WAQ3_9PEZI</name>
<accession>A0AA39WAQ3</accession>
<dbReference type="InterPro" id="IPR019734">
    <property type="entry name" value="TPR_rpt"/>
</dbReference>
<sequence length="1032" mass="115058">METEAQLRRLVIGSNYSASVSSSEAIKTPTMSVDTAGDSESRAGDSNNTYAAKRWEDALRRCRDKLQGDYETVSKFDSPEKLLAGLDEIQRQQQAESSSSLSALLAQVLPTQRSIKELGALFIASMLPHSVTAGLAWGLLYLCVKLCADHDSASKRLTEVLSKIRRQFAVLNRFASRITDQDEICIAFIDIFEALILLWSDCVKFFRTHPPGSSGDYQGWTKLEPRIKETTDTIDDTMKYLERLLSLSAGGQPYQSSSYRAGKGQPHLHEVETAFPVVLLRHSANTQFVGRSDYLDDISAYFRRGAAAGKNDDLCIYSICGIGGVGKTELALQYAKQHAHEYDALLWVRAETVESLRQDFTKIAMALKIPGAHIDGDPTNNLSLVHLWFREIDRPWLLIFDNMEKFKDLQAFIPFDCRGSVIITTRYQSQAQLCRRKHRVLKPLSNIEAQTLFMELLGRPEDDQEHSPAGDLHQHQAGDKKSIDHLSSENRDAVCYLLEQMDGLVLGIHQIAALIRFQDLTDDIAKFADRYKRQPQRLLGKSDGIEGHTLATLWEMSFALISPSKNINAWLVLGIISFLQADEIPTAIFLPTGDVTFLDEELSFCKDGDDVDEAVDALKAMGLVERKKNKISLHRLVQTAFLFSLTPEQQQKLFDYTCALMNHIFPVTVQGEPMYGQWEACSEYYQHAQSLALFFSRLKAAKCPLVASDAFSSLMTNCAWHLFERGTQREALGLVDIAIEACTDKGLVYAHLLNTAMMSHFKLNDMVNAGRVLDESRAIREKLLKADDQNLATTLGNVGTLEVGEGRLDEAYAHHQQCLAIRLRDPSMGVLQGVAHVNLGRIDFLKGNYAAAAEHYETCEKLFLQNGGPDGFLMVGINYAWGNLKAALGDLEDAKVHFNKCLETLLRQTPGELKVASTCFKIGCLELQMENFQAAMDALSRGLGAARARGEDGRGEEARILRKQAEALERCAPHVLDDVLKLADMADPEHLRGEAETIRRRLGQAGLDGSIYSNVVGDEELAYNNLVNPFDR</sequence>
<dbReference type="Gene3D" id="1.25.40.10">
    <property type="entry name" value="Tetratricopeptide repeat domain"/>
    <property type="match status" value="2"/>
</dbReference>
<evidence type="ECO:0008006" key="6">
    <source>
        <dbReference type="Google" id="ProtNLM"/>
    </source>
</evidence>